<dbReference type="PROSITE" id="PS50920">
    <property type="entry name" value="SOLCAR"/>
    <property type="match status" value="3"/>
</dbReference>
<comment type="caution">
    <text evidence="12">The sequence shown here is derived from an EMBL/GenBank/DDBJ whole genome shotgun (WGS) entry which is preliminary data.</text>
</comment>
<name>A0A834XFH1_9FABA</name>
<dbReference type="Proteomes" id="UP000634136">
    <property type="component" value="Unassembled WGS sequence"/>
</dbReference>
<evidence type="ECO:0000256" key="11">
    <source>
        <dbReference type="SAM" id="MobiDB-lite"/>
    </source>
</evidence>
<feature type="region of interest" description="Disordered" evidence="11">
    <location>
        <begin position="291"/>
        <end position="314"/>
    </location>
</feature>
<evidence type="ECO:0000313" key="12">
    <source>
        <dbReference type="EMBL" id="KAF7843337.1"/>
    </source>
</evidence>
<evidence type="ECO:0000256" key="7">
    <source>
        <dbReference type="ARBA" id="ARBA00023128"/>
    </source>
</evidence>
<evidence type="ECO:0000256" key="4">
    <source>
        <dbReference type="ARBA" id="ARBA00022692"/>
    </source>
</evidence>
<dbReference type="InterPro" id="IPR023395">
    <property type="entry name" value="MCP_dom_sf"/>
</dbReference>
<dbReference type="PANTHER" id="PTHR45624">
    <property type="entry name" value="MITOCHONDRIAL BASIC AMINO ACIDS TRANSPORTER-RELATED"/>
    <property type="match status" value="1"/>
</dbReference>
<dbReference type="InterPro" id="IPR050567">
    <property type="entry name" value="Mitochondrial_Carrier"/>
</dbReference>
<evidence type="ECO:0000313" key="13">
    <source>
        <dbReference type="Proteomes" id="UP000634136"/>
    </source>
</evidence>
<dbReference type="PRINTS" id="PR00926">
    <property type="entry name" value="MITOCARRIER"/>
</dbReference>
<dbReference type="OrthoDB" id="193856at2759"/>
<sequence>MDWWVGNSWGREFVAGGIGGVAGVISGYPLDTIRILQQNSNNMRSAFSLIRNVVSKEGPTALYRGMAAPLASVAFQNAMVFQTYAVLSRSFDSSVSPKDPPSYKGVALGGFITGVAQSTIVSPVELVKIRLQLQNKGQSKESCKGPLLITRNIWKAEGLRGIFRGFGITVLRDAPSHGIYFWTYEYVREQLHPGCRRIGKESLWTMLTAGGLAGVVSWIGSYPLDVIKTRLQAQTPSSMKYKSMLDCVRQSIREEGYDVLWRGLGTTVGRAFVVNGAVFAGYEIAMRSLSNNGSNNNLEEPSFSRNTGQRDRTS</sequence>
<accession>A0A834XFH1</accession>
<gene>
    <name evidence="12" type="ORF">G2W53_000242</name>
</gene>
<evidence type="ECO:0000256" key="9">
    <source>
        <dbReference type="PROSITE-ProRule" id="PRU00282"/>
    </source>
</evidence>
<evidence type="ECO:0000256" key="3">
    <source>
        <dbReference type="ARBA" id="ARBA00022448"/>
    </source>
</evidence>
<organism evidence="12 13">
    <name type="scientific">Senna tora</name>
    <dbReference type="NCBI Taxonomy" id="362788"/>
    <lineage>
        <taxon>Eukaryota</taxon>
        <taxon>Viridiplantae</taxon>
        <taxon>Streptophyta</taxon>
        <taxon>Embryophyta</taxon>
        <taxon>Tracheophyta</taxon>
        <taxon>Spermatophyta</taxon>
        <taxon>Magnoliopsida</taxon>
        <taxon>eudicotyledons</taxon>
        <taxon>Gunneridae</taxon>
        <taxon>Pentapetalae</taxon>
        <taxon>rosids</taxon>
        <taxon>fabids</taxon>
        <taxon>Fabales</taxon>
        <taxon>Fabaceae</taxon>
        <taxon>Caesalpinioideae</taxon>
        <taxon>Cassia clade</taxon>
        <taxon>Senna</taxon>
    </lineage>
</organism>
<dbReference type="GO" id="GO:0022857">
    <property type="term" value="F:transmembrane transporter activity"/>
    <property type="evidence" value="ECO:0007669"/>
    <property type="project" value="TreeGrafter"/>
</dbReference>
<dbReference type="PANTHER" id="PTHR45624:SF10">
    <property type="entry name" value="SLC (SOLUTE CARRIER) HOMOLOG"/>
    <property type="match status" value="1"/>
</dbReference>
<reference evidence="12" key="1">
    <citation type="submission" date="2020-09" db="EMBL/GenBank/DDBJ databases">
        <title>Genome-Enabled Discovery of Anthraquinone Biosynthesis in Senna tora.</title>
        <authorList>
            <person name="Kang S.-H."/>
            <person name="Pandey R.P."/>
            <person name="Lee C.-M."/>
            <person name="Sim J.-S."/>
            <person name="Jeong J.-T."/>
            <person name="Choi B.-S."/>
            <person name="Jung M."/>
            <person name="Ginzburg D."/>
            <person name="Zhao K."/>
            <person name="Won S.Y."/>
            <person name="Oh T.-J."/>
            <person name="Yu Y."/>
            <person name="Kim N.-H."/>
            <person name="Lee O.R."/>
            <person name="Lee T.-H."/>
            <person name="Bashyal P."/>
            <person name="Kim T.-S."/>
            <person name="Lee W.-H."/>
            <person name="Kawkins C."/>
            <person name="Kim C.-K."/>
            <person name="Kim J.S."/>
            <person name="Ahn B.O."/>
            <person name="Rhee S.Y."/>
            <person name="Sohng J.K."/>
        </authorList>
    </citation>
    <scope>NUCLEOTIDE SEQUENCE</scope>
    <source>
        <tissue evidence="12">Leaf</tissue>
    </source>
</reference>
<dbReference type="SUPFAM" id="SSF103506">
    <property type="entry name" value="Mitochondrial carrier"/>
    <property type="match status" value="1"/>
</dbReference>
<evidence type="ECO:0000256" key="8">
    <source>
        <dbReference type="ARBA" id="ARBA00023136"/>
    </source>
</evidence>
<feature type="repeat" description="Solcar" evidence="9">
    <location>
        <begin position="101"/>
        <end position="190"/>
    </location>
</feature>
<dbReference type="InterPro" id="IPR002067">
    <property type="entry name" value="MCP"/>
</dbReference>
<evidence type="ECO:0000256" key="10">
    <source>
        <dbReference type="RuleBase" id="RU000488"/>
    </source>
</evidence>
<evidence type="ECO:0000256" key="5">
    <source>
        <dbReference type="ARBA" id="ARBA00022737"/>
    </source>
</evidence>
<dbReference type="AlphaFoldDB" id="A0A834XFH1"/>
<comment type="similarity">
    <text evidence="2 10">Belongs to the mitochondrial carrier (TC 2.A.29) family.</text>
</comment>
<keyword evidence="13" id="KW-1185">Reference proteome</keyword>
<keyword evidence="7" id="KW-0496">Mitochondrion</keyword>
<protein>
    <submittedName>
        <fullName evidence="12">Mitochondrial arginine transporter BAC2</fullName>
    </submittedName>
</protein>
<keyword evidence="4 9" id="KW-0812">Transmembrane</keyword>
<keyword evidence="6" id="KW-1133">Transmembrane helix</keyword>
<dbReference type="EMBL" id="JAAIUW010000001">
    <property type="protein sequence ID" value="KAF7843337.1"/>
    <property type="molecule type" value="Genomic_DNA"/>
</dbReference>
<dbReference type="Pfam" id="PF00153">
    <property type="entry name" value="Mito_carr"/>
    <property type="match status" value="3"/>
</dbReference>
<evidence type="ECO:0000256" key="1">
    <source>
        <dbReference type="ARBA" id="ARBA00004225"/>
    </source>
</evidence>
<evidence type="ECO:0000256" key="6">
    <source>
        <dbReference type="ARBA" id="ARBA00022989"/>
    </source>
</evidence>
<feature type="repeat" description="Solcar" evidence="9">
    <location>
        <begin position="201"/>
        <end position="288"/>
    </location>
</feature>
<keyword evidence="8 9" id="KW-0472">Membrane</keyword>
<proteinExistence type="inferred from homology"/>
<dbReference type="Gene3D" id="1.50.40.10">
    <property type="entry name" value="Mitochondrial carrier domain"/>
    <property type="match status" value="1"/>
</dbReference>
<feature type="repeat" description="Solcar" evidence="9">
    <location>
        <begin position="7"/>
        <end position="90"/>
    </location>
</feature>
<keyword evidence="3 10" id="KW-0813">Transport</keyword>
<evidence type="ECO:0000256" key="2">
    <source>
        <dbReference type="ARBA" id="ARBA00006375"/>
    </source>
</evidence>
<dbReference type="GO" id="GO:0031966">
    <property type="term" value="C:mitochondrial membrane"/>
    <property type="evidence" value="ECO:0007669"/>
    <property type="project" value="UniProtKB-SubCell"/>
</dbReference>
<dbReference type="InterPro" id="IPR018108">
    <property type="entry name" value="MCP_transmembrane"/>
</dbReference>
<comment type="subcellular location">
    <subcellularLocation>
        <location evidence="1">Mitochondrion membrane</location>
        <topology evidence="1">Multi-pass membrane protein</topology>
    </subcellularLocation>
</comment>
<keyword evidence="5" id="KW-0677">Repeat</keyword>